<dbReference type="EMBL" id="FXUB01000006">
    <property type="protein sequence ID" value="SMP18857.1"/>
    <property type="molecule type" value="Genomic_DNA"/>
</dbReference>
<keyword evidence="1" id="KW-0732">Signal</keyword>
<name>A0ABY1NW62_9BACT</name>
<dbReference type="Gene3D" id="1.25.40.10">
    <property type="entry name" value="Tetratricopeptide repeat domain"/>
    <property type="match status" value="3"/>
</dbReference>
<reference evidence="2 3" key="1">
    <citation type="submission" date="2017-05" db="EMBL/GenBank/DDBJ databases">
        <authorList>
            <person name="Varghese N."/>
            <person name="Submissions S."/>
        </authorList>
    </citation>
    <scope>NUCLEOTIDE SEQUENCE [LARGE SCALE GENOMIC DNA]</scope>
    <source>
        <strain evidence="2 3">DSM 15522</strain>
    </source>
</reference>
<dbReference type="InterPro" id="IPR011990">
    <property type="entry name" value="TPR-like_helical_dom_sf"/>
</dbReference>
<evidence type="ECO:0000256" key="1">
    <source>
        <dbReference type="SAM" id="SignalP"/>
    </source>
</evidence>
<keyword evidence="3" id="KW-1185">Reference proteome</keyword>
<protein>
    <submittedName>
        <fullName evidence="2">Tetratricopeptide repeat-containing protein</fullName>
    </submittedName>
</protein>
<dbReference type="SMART" id="SM00028">
    <property type="entry name" value="TPR"/>
    <property type="match status" value="6"/>
</dbReference>
<proteinExistence type="predicted"/>
<comment type="caution">
    <text evidence="2">The sequence shown here is derived from an EMBL/GenBank/DDBJ whole genome shotgun (WGS) entry which is preliminary data.</text>
</comment>
<dbReference type="Pfam" id="PF13374">
    <property type="entry name" value="TPR_10"/>
    <property type="match status" value="1"/>
</dbReference>
<gene>
    <name evidence="2" type="ORF">SAMN06265339_1641</name>
</gene>
<dbReference type="RefSeq" id="WP_283401077.1">
    <property type="nucleotide sequence ID" value="NZ_FXUB01000006.1"/>
</dbReference>
<accession>A0ABY1NW62</accession>
<organism evidence="2 3">
    <name type="scientific">Desulfurobacterium pacificum</name>
    <dbReference type="NCBI Taxonomy" id="240166"/>
    <lineage>
        <taxon>Bacteria</taxon>
        <taxon>Pseudomonadati</taxon>
        <taxon>Aquificota</taxon>
        <taxon>Aquificia</taxon>
        <taxon>Desulfurobacteriales</taxon>
        <taxon>Desulfurobacteriaceae</taxon>
        <taxon>Desulfurobacterium</taxon>
    </lineage>
</organism>
<dbReference type="Pfam" id="PF13432">
    <property type="entry name" value="TPR_16"/>
    <property type="match status" value="1"/>
</dbReference>
<feature type="signal peptide" evidence="1">
    <location>
        <begin position="1"/>
        <end position="20"/>
    </location>
</feature>
<dbReference type="InterPro" id="IPR019734">
    <property type="entry name" value="TPR_rpt"/>
</dbReference>
<sequence>MKRTMAIITGSLMLTTTALAGDINLGVKLYQDGLYRLAAKTFSENFNSLTPDEFKKIYKFMYLSFLKSNDLKDLEKLINYWEENLPDYNRGELLALELIDALKNGETIENAFPQEITTLPISEKIRFFQTLKNFNFTPQQLIYILSVAAKDLDLKGAAKESGFLSKALKIATEKNDYQLIDFIFDNFGRWFSSPEEELQYVKYLERKKQFADALIEAQKLYKKNPNPQSRLELARVLYLNGKCNEALKLLKNPQTEPEKYLKAWCLFKLGKGKEIPSVLGISVSKPQMPEKLKTLLDFYSSKFDFQNLKKFYPDLYLKSLIFSFSTQIPDNQTGDLNNLGYIYYERGFYGKALKVLEKAIQNPSSKILTPRTLFILGKLGSLNTNVGTVVYNQLMNSYQNTPYYKESLIPAAKIYLYSGNDLLALKLLKYAENQLQNPPSTLKNLEGIALMNMGKFKEAAKAFLTSRNKTGEDRTFEAFCLFHANNLKGTARVLKYLVKTNSVYPEVNEGRLIFTLKKLHRTGELGNLPFHTPLTKLMAAITSKNASKVEQLYAELPERERIAAETFLTLYYENKNPQKALSFASDVYSRATDEETSTYAKKLLNYLAFTSNNYATVLLNDPKFIVYNPENGITSVDTLISKADDLIEAGEYGKAYGLLKLALERTTLPPVRRSIVKRMVEIDLKEKNYKKALKDLSLLPENTQKDRDLKNFYRFKIYSKENRLLDAFNAAKQIENVNNVPAKERDSFIAKLANYYKLAGDKDKALNLIEKLITENKLKNVDYNDLVRLAIFTENQNRLDLAEKLINEAVKKAKTKEEKVESLFWQASILAQKGDLEDALINYLKISYDYPNVEPWSSTATYRAAQILEQQGKLSQALKLYEKAAKMKKGTEEGEIAREKVKSLLQRLKGRNNGEEE</sequence>
<evidence type="ECO:0000313" key="2">
    <source>
        <dbReference type="EMBL" id="SMP18857.1"/>
    </source>
</evidence>
<dbReference type="Proteomes" id="UP001157911">
    <property type="component" value="Unassembled WGS sequence"/>
</dbReference>
<feature type="chain" id="PRO_5045935090" evidence="1">
    <location>
        <begin position="21"/>
        <end position="917"/>
    </location>
</feature>
<evidence type="ECO:0000313" key="3">
    <source>
        <dbReference type="Proteomes" id="UP001157911"/>
    </source>
</evidence>
<dbReference type="SUPFAM" id="SSF48452">
    <property type="entry name" value="TPR-like"/>
    <property type="match status" value="3"/>
</dbReference>
<dbReference type="Pfam" id="PF12895">
    <property type="entry name" value="ANAPC3"/>
    <property type="match status" value="1"/>
</dbReference>